<comment type="subcellular location">
    <subcellularLocation>
        <location evidence="1">Endomembrane system</location>
        <topology evidence="1">Peripheral membrane protein</topology>
    </subcellularLocation>
    <subcellularLocation>
        <location evidence="2">Membrane</location>
        <topology evidence="2">Single-pass type IV membrane protein</topology>
    </subcellularLocation>
</comment>
<keyword evidence="8" id="KW-0175">Coiled coil</keyword>
<evidence type="ECO:0000313" key="13">
    <source>
        <dbReference type="Proteomes" id="UP000008909"/>
    </source>
</evidence>
<dbReference type="GO" id="GO:0006906">
    <property type="term" value="P:vesicle fusion"/>
    <property type="evidence" value="ECO:0007669"/>
    <property type="project" value="TreeGrafter"/>
</dbReference>
<dbReference type="Gene3D" id="1.20.5.110">
    <property type="match status" value="1"/>
</dbReference>
<evidence type="ECO:0000256" key="8">
    <source>
        <dbReference type="ARBA" id="ARBA00023054"/>
    </source>
</evidence>
<dbReference type="CDD" id="cd15880">
    <property type="entry name" value="SNARE_syntaxin1"/>
    <property type="match status" value="1"/>
</dbReference>
<evidence type="ECO:0000256" key="1">
    <source>
        <dbReference type="ARBA" id="ARBA00004184"/>
    </source>
</evidence>
<gene>
    <name evidence="12" type="ORF">CLF_105096</name>
</gene>
<protein>
    <submittedName>
        <fullName evidence="12">Syntaxin</fullName>
    </submittedName>
</protein>
<reference key="2">
    <citation type="submission" date="2011-10" db="EMBL/GenBank/DDBJ databases">
        <title>The genome and transcriptome sequence of Clonorchis sinensis provide insights into the carcinogenic liver fluke.</title>
        <authorList>
            <person name="Wang X."/>
            <person name="Huang Y."/>
            <person name="Chen W."/>
            <person name="Liu H."/>
            <person name="Guo L."/>
            <person name="Chen Y."/>
            <person name="Luo F."/>
            <person name="Zhou W."/>
            <person name="Sun J."/>
            <person name="Mao Q."/>
            <person name="Liang P."/>
            <person name="Zhou C."/>
            <person name="Tian Y."/>
            <person name="Men J."/>
            <person name="Lv X."/>
            <person name="Huang L."/>
            <person name="Zhou J."/>
            <person name="Hu Y."/>
            <person name="Li R."/>
            <person name="Zhang F."/>
            <person name="Lei H."/>
            <person name="Li X."/>
            <person name="Hu X."/>
            <person name="Liang C."/>
            <person name="Xu J."/>
            <person name="Wu Z."/>
            <person name="Yu X."/>
        </authorList>
    </citation>
    <scope>NUCLEOTIDE SEQUENCE</scope>
    <source>
        <strain>Henan</strain>
    </source>
</reference>
<dbReference type="GO" id="GO:0006886">
    <property type="term" value="P:intracellular protein transport"/>
    <property type="evidence" value="ECO:0007669"/>
    <property type="project" value="InterPro"/>
</dbReference>
<dbReference type="GO" id="GO:0006887">
    <property type="term" value="P:exocytosis"/>
    <property type="evidence" value="ECO:0007669"/>
    <property type="project" value="TreeGrafter"/>
</dbReference>
<dbReference type="GO" id="GO:0031201">
    <property type="term" value="C:SNARE complex"/>
    <property type="evidence" value="ECO:0007669"/>
    <property type="project" value="TreeGrafter"/>
</dbReference>
<dbReference type="EMBL" id="DF143916">
    <property type="protein sequence ID" value="GAA54725.1"/>
    <property type="molecule type" value="Genomic_DNA"/>
</dbReference>
<evidence type="ECO:0000259" key="11">
    <source>
        <dbReference type="PROSITE" id="PS50192"/>
    </source>
</evidence>
<keyword evidence="13" id="KW-1185">Reference proteome</keyword>
<proteinExistence type="inferred from homology"/>
<dbReference type="GO" id="GO:0006836">
    <property type="term" value="P:neurotransmitter transport"/>
    <property type="evidence" value="ECO:0007669"/>
    <property type="project" value="UniProtKB-KW"/>
</dbReference>
<comment type="similarity">
    <text evidence="3">Belongs to the syntaxin family.</text>
</comment>
<keyword evidence="7 10" id="KW-1133">Transmembrane helix</keyword>
<feature type="transmembrane region" description="Helical" evidence="10">
    <location>
        <begin position="160"/>
        <end position="181"/>
    </location>
</feature>
<feature type="transmembrane region" description="Helical" evidence="10">
    <location>
        <begin position="103"/>
        <end position="123"/>
    </location>
</feature>
<evidence type="ECO:0000256" key="10">
    <source>
        <dbReference type="SAM" id="Phobius"/>
    </source>
</evidence>
<feature type="domain" description="T-SNARE coiled-coil homology" evidence="11">
    <location>
        <begin position="11"/>
        <end position="73"/>
    </location>
</feature>
<dbReference type="PANTHER" id="PTHR19957">
    <property type="entry name" value="SYNTAXIN"/>
    <property type="match status" value="1"/>
</dbReference>
<evidence type="ECO:0000256" key="4">
    <source>
        <dbReference type="ARBA" id="ARBA00022448"/>
    </source>
</evidence>
<name>G7YP44_CLOSI</name>
<dbReference type="AlphaFoldDB" id="G7YP44"/>
<dbReference type="InterPro" id="IPR045242">
    <property type="entry name" value="Syntaxin"/>
</dbReference>
<feature type="non-terminal residue" evidence="12">
    <location>
        <position position="208"/>
    </location>
</feature>
<dbReference type="GO" id="GO:0005886">
    <property type="term" value="C:plasma membrane"/>
    <property type="evidence" value="ECO:0007669"/>
    <property type="project" value="TreeGrafter"/>
</dbReference>
<dbReference type="GO" id="GO:0048278">
    <property type="term" value="P:vesicle docking"/>
    <property type="evidence" value="ECO:0007669"/>
    <property type="project" value="TreeGrafter"/>
</dbReference>
<dbReference type="SMART" id="SM00397">
    <property type="entry name" value="t_SNARE"/>
    <property type="match status" value="1"/>
</dbReference>
<dbReference type="Proteomes" id="UP000008909">
    <property type="component" value="Unassembled WGS sequence"/>
</dbReference>
<accession>G7YP44</accession>
<dbReference type="InterPro" id="IPR000727">
    <property type="entry name" value="T_SNARE_dom"/>
</dbReference>
<dbReference type="GO" id="GO:0005484">
    <property type="term" value="F:SNAP receptor activity"/>
    <property type="evidence" value="ECO:0007669"/>
    <property type="project" value="InterPro"/>
</dbReference>
<dbReference type="GO" id="GO:0000149">
    <property type="term" value="F:SNARE binding"/>
    <property type="evidence" value="ECO:0007669"/>
    <property type="project" value="TreeGrafter"/>
</dbReference>
<keyword evidence="5 10" id="KW-0812">Transmembrane</keyword>
<dbReference type="FunFam" id="1.20.5.110:FF:000022">
    <property type="entry name" value="Syntaxin 19"/>
    <property type="match status" value="1"/>
</dbReference>
<dbReference type="PROSITE" id="PS00914">
    <property type="entry name" value="SYNTAXIN"/>
    <property type="match status" value="1"/>
</dbReference>
<evidence type="ECO:0000256" key="2">
    <source>
        <dbReference type="ARBA" id="ARBA00004211"/>
    </source>
</evidence>
<dbReference type="GO" id="GO:0012505">
    <property type="term" value="C:endomembrane system"/>
    <property type="evidence" value="ECO:0007669"/>
    <property type="project" value="UniProtKB-SubCell"/>
</dbReference>
<dbReference type="PROSITE" id="PS50192">
    <property type="entry name" value="T_SNARE"/>
    <property type="match status" value="1"/>
</dbReference>
<reference evidence="12" key="1">
    <citation type="journal article" date="2011" name="Genome Biol.">
        <title>The draft genome of the carcinogenic human liver fluke Clonorchis sinensis.</title>
        <authorList>
            <person name="Wang X."/>
            <person name="Chen W."/>
            <person name="Huang Y."/>
            <person name="Sun J."/>
            <person name="Men J."/>
            <person name="Liu H."/>
            <person name="Luo F."/>
            <person name="Guo L."/>
            <person name="Lv X."/>
            <person name="Deng C."/>
            <person name="Zhou C."/>
            <person name="Fan Y."/>
            <person name="Li X."/>
            <person name="Huang L."/>
            <person name="Hu Y."/>
            <person name="Liang C."/>
            <person name="Hu X."/>
            <person name="Xu J."/>
            <person name="Yu X."/>
        </authorList>
    </citation>
    <scope>NUCLEOTIDE SEQUENCE [LARGE SCALE GENOMIC DNA]</scope>
    <source>
        <strain evidence="12">Henan</strain>
    </source>
</reference>
<dbReference type="InterPro" id="IPR010989">
    <property type="entry name" value="SNARE"/>
</dbReference>
<evidence type="ECO:0000313" key="12">
    <source>
        <dbReference type="EMBL" id="GAA54725.1"/>
    </source>
</evidence>
<sequence length="208" mass="23615">MTDTQQAKQSLADIEARHQDIMKLEKSIKELHDMFMDMAMLVESQGEMIDRIEYNVEQAVDYIESAKADTKKAVKYQSSARKVGIQCVPPSSQTLGCHCCGQLLANAAIVVFYASSVIARCHWWWCLSHFSGRCFTIVLIFHLLNYCVAPILLLECLTALVIFAVFVWCRILIGVSFLLLFRLFHCFLPPFPFLCMTICFIDQTKAAA</sequence>
<keyword evidence="4" id="KW-0813">Transport</keyword>
<evidence type="ECO:0000256" key="5">
    <source>
        <dbReference type="ARBA" id="ARBA00022692"/>
    </source>
</evidence>
<dbReference type="InterPro" id="IPR006012">
    <property type="entry name" value="Syntaxin/epimorphin_CS"/>
</dbReference>
<keyword evidence="6" id="KW-0532">Neurotransmitter transport</keyword>
<keyword evidence="9 10" id="KW-0472">Membrane</keyword>
<dbReference type="Pfam" id="PF05739">
    <property type="entry name" value="SNARE"/>
    <property type="match status" value="1"/>
</dbReference>
<feature type="transmembrane region" description="Helical" evidence="10">
    <location>
        <begin position="135"/>
        <end position="154"/>
    </location>
</feature>
<evidence type="ECO:0000256" key="7">
    <source>
        <dbReference type="ARBA" id="ARBA00022989"/>
    </source>
</evidence>
<dbReference type="PANTHER" id="PTHR19957:SF424">
    <property type="entry name" value="SYNTAXIN-1A"/>
    <property type="match status" value="1"/>
</dbReference>
<evidence type="ECO:0000256" key="3">
    <source>
        <dbReference type="ARBA" id="ARBA00009063"/>
    </source>
</evidence>
<evidence type="ECO:0000256" key="6">
    <source>
        <dbReference type="ARBA" id="ARBA00022775"/>
    </source>
</evidence>
<organism evidence="12 13">
    <name type="scientific">Clonorchis sinensis</name>
    <name type="common">Chinese liver fluke</name>
    <dbReference type="NCBI Taxonomy" id="79923"/>
    <lineage>
        <taxon>Eukaryota</taxon>
        <taxon>Metazoa</taxon>
        <taxon>Spiralia</taxon>
        <taxon>Lophotrochozoa</taxon>
        <taxon>Platyhelminthes</taxon>
        <taxon>Trematoda</taxon>
        <taxon>Digenea</taxon>
        <taxon>Opisthorchiida</taxon>
        <taxon>Opisthorchiata</taxon>
        <taxon>Opisthorchiidae</taxon>
        <taxon>Clonorchis</taxon>
    </lineage>
</organism>
<dbReference type="SUPFAM" id="SSF47661">
    <property type="entry name" value="t-snare proteins"/>
    <property type="match status" value="1"/>
</dbReference>
<evidence type="ECO:0000256" key="9">
    <source>
        <dbReference type="ARBA" id="ARBA00023136"/>
    </source>
</evidence>